<reference evidence="2 3" key="1">
    <citation type="journal article" date="2019" name="Nat. Ecol. Evol.">
        <title>Megaphylogeny resolves global patterns of mushroom evolution.</title>
        <authorList>
            <person name="Varga T."/>
            <person name="Krizsan K."/>
            <person name="Foldi C."/>
            <person name="Dima B."/>
            <person name="Sanchez-Garcia M."/>
            <person name="Sanchez-Ramirez S."/>
            <person name="Szollosi G.J."/>
            <person name="Szarkandi J.G."/>
            <person name="Papp V."/>
            <person name="Albert L."/>
            <person name="Andreopoulos W."/>
            <person name="Angelini C."/>
            <person name="Antonin V."/>
            <person name="Barry K.W."/>
            <person name="Bougher N.L."/>
            <person name="Buchanan P."/>
            <person name="Buyck B."/>
            <person name="Bense V."/>
            <person name="Catcheside P."/>
            <person name="Chovatia M."/>
            <person name="Cooper J."/>
            <person name="Damon W."/>
            <person name="Desjardin D."/>
            <person name="Finy P."/>
            <person name="Geml J."/>
            <person name="Haridas S."/>
            <person name="Hughes K."/>
            <person name="Justo A."/>
            <person name="Karasinski D."/>
            <person name="Kautmanova I."/>
            <person name="Kiss B."/>
            <person name="Kocsube S."/>
            <person name="Kotiranta H."/>
            <person name="LaButti K.M."/>
            <person name="Lechner B.E."/>
            <person name="Liimatainen K."/>
            <person name="Lipzen A."/>
            <person name="Lukacs Z."/>
            <person name="Mihaltcheva S."/>
            <person name="Morgado L.N."/>
            <person name="Niskanen T."/>
            <person name="Noordeloos M.E."/>
            <person name="Ohm R.A."/>
            <person name="Ortiz-Santana B."/>
            <person name="Ovrebo C."/>
            <person name="Racz N."/>
            <person name="Riley R."/>
            <person name="Savchenko A."/>
            <person name="Shiryaev A."/>
            <person name="Soop K."/>
            <person name="Spirin V."/>
            <person name="Szebenyi C."/>
            <person name="Tomsovsky M."/>
            <person name="Tulloss R.E."/>
            <person name="Uehling J."/>
            <person name="Grigoriev I.V."/>
            <person name="Vagvolgyi C."/>
            <person name="Papp T."/>
            <person name="Martin F.M."/>
            <person name="Miettinen O."/>
            <person name="Hibbett D.S."/>
            <person name="Nagy L.G."/>
        </authorList>
    </citation>
    <scope>NUCLEOTIDE SEQUENCE [LARGE SCALE GENOMIC DNA]</scope>
    <source>
        <strain evidence="2 3">OMC1185</strain>
    </source>
</reference>
<sequence>MANCKYKDDGERKEAKNRQNQAWYRRKRAKLLERAVVASVSSRSSGSRSLSPGARHSDGEDVPSPEDHAHLISTLDERLRSVRARCAATGYDSPVHTFLLTFEASYTALFESCCLTKSAVFDWLARYQDMLREGNAILDDLQAVVTDCRAPRYLADKWAEMMEISMKVHWLMAVVQVRLDLIQRHGTGGEVDWAACVPR</sequence>
<organism evidence="2 3">
    <name type="scientific">Heliocybe sulcata</name>
    <dbReference type="NCBI Taxonomy" id="5364"/>
    <lineage>
        <taxon>Eukaryota</taxon>
        <taxon>Fungi</taxon>
        <taxon>Dikarya</taxon>
        <taxon>Basidiomycota</taxon>
        <taxon>Agaricomycotina</taxon>
        <taxon>Agaricomycetes</taxon>
        <taxon>Gloeophyllales</taxon>
        <taxon>Gloeophyllaceae</taxon>
        <taxon>Heliocybe</taxon>
    </lineage>
</organism>
<accession>A0A5C3MLV5</accession>
<protein>
    <recommendedName>
        <fullName evidence="4">BZIP domain-containing protein</fullName>
    </recommendedName>
</protein>
<evidence type="ECO:0000313" key="3">
    <source>
        <dbReference type="Proteomes" id="UP000305948"/>
    </source>
</evidence>
<gene>
    <name evidence="2" type="ORF">OE88DRAFT_1669481</name>
</gene>
<feature type="compositionally biased region" description="Basic and acidic residues" evidence="1">
    <location>
        <begin position="55"/>
        <end position="67"/>
    </location>
</feature>
<evidence type="ECO:0000256" key="1">
    <source>
        <dbReference type="SAM" id="MobiDB-lite"/>
    </source>
</evidence>
<feature type="compositionally biased region" description="Low complexity" evidence="1">
    <location>
        <begin position="38"/>
        <end position="54"/>
    </location>
</feature>
<dbReference type="EMBL" id="ML213548">
    <property type="protein sequence ID" value="TFK45286.1"/>
    <property type="molecule type" value="Genomic_DNA"/>
</dbReference>
<evidence type="ECO:0000313" key="2">
    <source>
        <dbReference type="EMBL" id="TFK45286.1"/>
    </source>
</evidence>
<dbReference type="OrthoDB" id="10437584at2759"/>
<feature type="region of interest" description="Disordered" evidence="1">
    <location>
        <begin position="38"/>
        <end position="67"/>
    </location>
</feature>
<name>A0A5C3MLV5_9AGAM</name>
<evidence type="ECO:0008006" key="4">
    <source>
        <dbReference type="Google" id="ProtNLM"/>
    </source>
</evidence>
<dbReference type="AlphaFoldDB" id="A0A5C3MLV5"/>
<feature type="compositionally biased region" description="Basic and acidic residues" evidence="1">
    <location>
        <begin position="1"/>
        <end position="17"/>
    </location>
</feature>
<proteinExistence type="predicted"/>
<feature type="region of interest" description="Disordered" evidence="1">
    <location>
        <begin position="1"/>
        <end position="22"/>
    </location>
</feature>
<dbReference type="Proteomes" id="UP000305948">
    <property type="component" value="Unassembled WGS sequence"/>
</dbReference>
<keyword evidence="3" id="KW-1185">Reference proteome</keyword>